<reference evidence="3" key="1">
    <citation type="submission" date="2013-06" db="EMBL/GenBank/DDBJ databases">
        <authorList>
            <person name="Zhao Q."/>
        </authorList>
    </citation>
    <scope>NUCLEOTIDE SEQUENCE</scope>
    <source>
        <strain evidence="3">cv. W1943</strain>
    </source>
</reference>
<name>A0A0E0QUB3_ORYRU</name>
<evidence type="ECO:0000313" key="3">
    <source>
        <dbReference type="Proteomes" id="UP000008022"/>
    </source>
</evidence>
<feature type="region of interest" description="Disordered" evidence="1">
    <location>
        <begin position="1"/>
        <end position="66"/>
    </location>
</feature>
<reference evidence="2" key="2">
    <citation type="submission" date="2015-06" db="UniProtKB">
        <authorList>
            <consortium name="EnsemblPlants"/>
        </authorList>
    </citation>
    <scope>IDENTIFICATION</scope>
</reference>
<proteinExistence type="predicted"/>
<keyword evidence="3" id="KW-1185">Reference proteome</keyword>
<organism evidence="2 3">
    <name type="scientific">Oryza rufipogon</name>
    <name type="common">Brownbeard rice</name>
    <name type="synonym">Asian wild rice</name>
    <dbReference type="NCBI Taxonomy" id="4529"/>
    <lineage>
        <taxon>Eukaryota</taxon>
        <taxon>Viridiplantae</taxon>
        <taxon>Streptophyta</taxon>
        <taxon>Embryophyta</taxon>
        <taxon>Tracheophyta</taxon>
        <taxon>Spermatophyta</taxon>
        <taxon>Magnoliopsida</taxon>
        <taxon>Liliopsida</taxon>
        <taxon>Poales</taxon>
        <taxon>Poaceae</taxon>
        <taxon>BOP clade</taxon>
        <taxon>Oryzoideae</taxon>
        <taxon>Oryzeae</taxon>
        <taxon>Oryzinae</taxon>
        <taxon>Oryza</taxon>
    </lineage>
</organism>
<dbReference type="AlphaFoldDB" id="A0A0E0QUB3"/>
<dbReference type="Proteomes" id="UP000008022">
    <property type="component" value="Unassembled WGS sequence"/>
</dbReference>
<dbReference type="HOGENOM" id="CLU_2150027_0_0_1"/>
<dbReference type="Gramene" id="ORUFI09G18960.1">
    <property type="protein sequence ID" value="ORUFI09G18960.1"/>
    <property type="gene ID" value="ORUFI09G18960"/>
</dbReference>
<accession>A0A0E0QUB3</accession>
<dbReference type="EnsemblPlants" id="ORUFI09G18960.1">
    <property type="protein sequence ID" value="ORUFI09G18960.1"/>
    <property type="gene ID" value="ORUFI09G18960"/>
</dbReference>
<protein>
    <submittedName>
        <fullName evidence="2">Uncharacterized protein</fullName>
    </submittedName>
</protein>
<evidence type="ECO:0000256" key="1">
    <source>
        <dbReference type="SAM" id="MobiDB-lite"/>
    </source>
</evidence>
<sequence>MITLTFQNRQRSEGDSNDEGALAGPGSVWRGNRAEDGADNIHAAGAGDGATIRRESRGTGAAGENHGFHNAAMRVNTASAISPHFFVWADADAAAGGGRHLEDHRAHQAVLE</sequence>
<evidence type="ECO:0000313" key="2">
    <source>
        <dbReference type="EnsemblPlants" id="ORUFI09G18960.1"/>
    </source>
</evidence>